<reference evidence="1" key="1">
    <citation type="journal article" date="2014" name="Front. Microbiol.">
        <title>High frequency of phylogenetically diverse reductive dehalogenase-homologous genes in deep subseafloor sedimentary metagenomes.</title>
        <authorList>
            <person name="Kawai M."/>
            <person name="Futagami T."/>
            <person name="Toyoda A."/>
            <person name="Takaki Y."/>
            <person name="Nishi S."/>
            <person name="Hori S."/>
            <person name="Arai W."/>
            <person name="Tsubouchi T."/>
            <person name="Morono Y."/>
            <person name="Uchiyama I."/>
            <person name="Ito T."/>
            <person name="Fujiyama A."/>
            <person name="Inagaki F."/>
            <person name="Takami H."/>
        </authorList>
    </citation>
    <scope>NUCLEOTIDE SEQUENCE</scope>
    <source>
        <strain evidence="1">Expedition CK06-06</strain>
    </source>
</reference>
<proteinExistence type="predicted"/>
<protein>
    <submittedName>
        <fullName evidence="1">Uncharacterized protein</fullName>
    </submittedName>
</protein>
<accession>X1AKZ3</accession>
<gene>
    <name evidence="1" type="ORF">S01H4_26225</name>
</gene>
<comment type="caution">
    <text evidence="1">The sequence shown here is derived from an EMBL/GenBank/DDBJ whole genome shotgun (WGS) entry which is preliminary data.</text>
</comment>
<evidence type="ECO:0000313" key="1">
    <source>
        <dbReference type="EMBL" id="GAG83139.1"/>
    </source>
</evidence>
<organism evidence="1">
    <name type="scientific">marine sediment metagenome</name>
    <dbReference type="NCBI Taxonomy" id="412755"/>
    <lineage>
        <taxon>unclassified sequences</taxon>
        <taxon>metagenomes</taxon>
        <taxon>ecological metagenomes</taxon>
    </lineage>
</organism>
<feature type="non-terminal residue" evidence="1">
    <location>
        <position position="1"/>
    </location>
</feature>
<name>X1AKZ3_9ZZZZ</name>
<sequence>HNGYTYTNKSVKNNIENNEFVKNVRKKIMEERSKKTSSN</sequence>
<dbReference type="AlphaFoldDB" id="X1AKZ3"/>
<dbReference type="EMBL" id="BART01012611">
    <property type="protein sequence ID" value="GAG83139.1"/>
    <property type="molecule type" value="Genomic_DNA"/>
</dbReference>